<proteinExistence type="predicted"/>
<dbReference type="AlphaFoldDB" id="A0A915EM80"/>
<feature type="transmembrane region" description="Helical" evidence="1">
    <location>
        <begin position="67"/>
        <end position="88"/>
    </location>
</feature>
<keyword evidence="2" id="KW-1185">Reference proteome</keyword>
<accession>A0A915EM80</accession>
<feature type="transmembrane region" description="Helical" evidence="1">
    <location>
        <begin position="34"/>
        <end position="55"/>
    </location>
</feature>
<evidence type="ECO:0000313" key="2">
    <source>
        <dbReference type="Proteomes" id="UP000887574"/>
    </source>
</evidence>
<dbReference type="WBParaSite" id="jg7771">
    <property type="protein sequence ID" value="jg7771"/>
    <property type="gene ID" value="jg7771"/>
</dbReference>
<evidence type="ECO:0000313" key="3">
    <source>
        <dbReference type="WBParaSite" id="jg7771"/>
    </source>
</evidence>
<sequence>MMVLSTECLHSLAQQWTLDKELSQERDFRFYQGWLTLPVAFIGLFLNSFFVASVIRVVQEHRVSRKFYVLLLNRAAGDVLACLIHLPLVDM</sequence>
<name>A0A915EM80_9BILA</name>
<dbReference type="Proteomes" id="UP000887574">
    <property type="component" value="Unplaced"/>
</dbReference>
<evidence type="ECO:0000256" key="1">
    <source>
        <dbReference type="SAM" id="Phobius"/>
    </source>
</evidence>
<dbReference type="SUPFAM" id="SSF81321">
    <property type="entry name" value="Family A G protein-coupled receptor-like"/>
    <property type="match status" value="1"/>
</dbReference>
<keyword evidence="1" id="KW-0812">Transmembrane</keyword>
<keyword evidence="1" id="KW-0472">Membrane</keyword>
<keyword evidence="1" id="KW-1133">Transmembrane helix</keyword>
<reference evidence="3" key="1">
    <citation type="submission" date="2022-11" db="UniProtKB">
        <authorList>
            <consortium name="WormBaseParasite"/>
        </authorList>
    </citation>
    <scope>IDENTIFICATION</scope>
</reference>
<organism evidence="2 3">
    <name type="scientific">Ditylenchus dipsaci</name>
    <dbReference type="NCBI Taxonomy" id="166011"/>
    <lineage>
        <taxon>Eukaryota</taxon>
        <taxon>Metazoa</taxon>
        <taxon>Ecdysozoa</taxon>
        <taxon>Nematoda</taxon>
        <taxon>Chromadorea</taxon>
        <taxon>Rhabditida</taxon>
        <taxon>Tylenchina</taxon>
        <taxon>Tylenchomorpha</taxon>
        <taxon>Sphaerularioidea</taxon>
        <taxon>Anguinidae</taxon>
        <taxon>Anguininae</taxon>
        <taxon>Ditylenchus</taxon>
    </lineage>
</organism>
<protein>
    <submittedName>
        <fullName evidence="3">G-protein coupled receptors family 1 profile domain-containing protein</fullName>
    </submittedName>
</protein>